<evidence type="ECO:0000256" key="5">
    <source>
        <dbReference type="ARBA" id="ARBA00022801"/>
    </source>
</evidence>
<sequence length="321" mass="33618">MKKRTRISLASAAALGLAAGGLGIAQATATTAPSQPRAEAPDIPVEKVQGHLSELQKIAEANGGHRAHGSEGYKASIDYIKKELDAAGFTTKVEEFDGQGAKGYNLVADWKGGDEAKTVMAGAHLDSVEEGPGINDNGSGSATLLQTALAVSEGKYEPGKHLRFAWWGGEELGLLGSSAYVKGLSDDEKSKISGYLNFDMTGSPNPGYFVYDSAKEPEGSKAIQDSLTASLKEGKVEAEPQDINGRSDHAAFSEAGIANGGIFSGAEETKSQEQADKWGGKAGEAFDPCYHSTCDTTENIDEKALNTNADAIAKSVWELSK</sequence>
<feature type="signal peptide" evidence="7">
    <location>
        <begin position="1"/>
        <end position="27"/>
    </location>
</feature>
<keyword evidence="2" id="KW-0645">Protease</keyword>
<reference evidence="9 10" key="1">
    <citation type="journal article" date="2019" name="Int. J. Syst. Evol. Microbiol.">
        <title>The Global Catalogue of Microorganisms (GCM) 10K type strain sequencing project: providing services to taxonomists for standard genome sequencing and annotation.</title>
        <authorList>
            <consortium name="The Broad Institute Genomics Platform"/>
            <consortium name="The Broad Institute Genome Sequencing Center for Infectious Disease"/>
            <person name="Wu L."/>
            <person name="Ma J."/>
        </authorList>
    </citation>
    <scope>NUCLEOTIDE SEQUENCE [LARGE SCALE GENOMIC DNA]</scope>
    <source>
        <strain evidence="9 10">JCM 15478</strain>
    </source>
</reference>
<dbReference type="SUPFAM" id="SSF53187">
    <property type="entry name" value="Zn-dependent exopeptidases"/>
    <property type="match status" value="1"/>
</dbReference>
<comment type="caution">
    <text evidence="9">The sequence shown here is derived from an EMBL/GenBank/DDBJ whole genome shotgun (WGS) entry which is preliminary data.</text>
</comment>
<evidence type="ECO:0000256" key="6">
    <source>
        <dbReference type="ARBA" id="ARBA00022833"/>
    </source>
</evidence>
<keyword evidence="6" id="KW-0862">Zinc</keyword>
<dbReference type="Pfam" id="PF04389">
    <property type="entry name" value="Peptidase_M28"/>
    <property type="match status" value="1"/>
</dbReference>
<accession>A0ABN2W2M8</accession>
<proteinExistence type="inferred from homology"/>
<protein>
    <submittedName>
        <fullName evidence="9">M28 family metallopeptidase</fullName>
    </submittedName>
</protein>
<feature type="domain" description="Peptidase M28" evidence="8">
    <location>
        <begin position="105"/>
        <end position="314"/>
    </location>
</feature>
<dbReference type="Gene3D" id="3.40.630.10">
    <property type="entry name" value="Zn peptidases"/>
    <property type="match status" value="1"/>
</dbReference>
<keyword evidence="10" id="KW-1185">Reference proteome</keyword>
<name>A0ABN2W2M8_9ACTN</name>
<dbReference type="RefSeq" id="WP_344529560.1">
    <property type="nucleotide sequence ID" value="NZ_BAAAPE010000009.1"/>
</dbReference>
<evidence type="ECO:0000256" key="2">
    <source>
        <dbReference type="ARBA" id="ARBA00022670"/>
    </source>
</evidence>
<feature type="chain" id="PRO_5046491963" evidence="7">
    <location>
        <begin position="28"/>
        <end position="321"/>
    </location>
</feature>
<dbReference type="PANTHER" id="PTHR12147">
    <property type="entry name" value="METALLOPEPTIDASE M28 FAMILY MEMBER"/>
    <property type="match status" value="1"/>
</dbReference>
<organism evidence="9 10">
    <name type="scientific">Streptomyces albiaxialis</name>
    <dbReference type="NCBI Taxonomy" id="329523"/>
    <lineage>
        <taxon>Bacteria</taxon>
        <taxon>Bacillati</taxon>
        <taxon>Actinomycetota</taxon>
        <taxon>Actinomycetes</taxon>
        <taxon>Kitasatosporales</taxon>
        <taxon>Streptomycetaceae</taxon>
        <taxon>Streptomyces</taxon>
    </lineage>
</organism>
<evidence type="ECO:0000313" key="9">
    <source>
        <dbReference type="EMBL" id="GAA2079744.1"/>
    </source>
</evidence>
<dbReference type="EMBL" id="BAAAPE010000009">
    <property type="protein sequence ID" value="GAA2079744.1"/>
    <property type="molecule type" value="Genomic_DNA"/>
</dbReference>
<evidence type="ECO:0000256" key="3">
    <source>
        <dbReference type="ARBA" id="ARBA00022723"/>
    </source>
</evidence>
<dbReference type="InterPro" id="IPR045175">
    <property type="entry name" value="M28_fam"/>
</dbReference>
<comment type="similarity">
    <text evidence="1">Belongs to the peptidase M28 family. M28A subfamily.</text>
</comment>
<dbReference type="InterPro" id="IPR041756">
    <property type="entry name" value="M28_SGAP-like"/>
</dbReference>
<dbReference type="InterPro" id="IPR007484">
    <property type="entry name" value="Peptidase_M28"/>
</dbReference>
<evidence type="ECO:0000259" key="8">
    <source>
        <dbReference type="Pfam" id="PF04389"/>
    </source>
</evidence>
<evidence type="ECO:0000256" key="1">
    <source>
        <dbReference type="ARBA" id="ARBA00005957"/>
    </source>
</evidence>
<gene>
    <name evidence="9" type="ORF">GCM10009801_37550</name>
</gene>
<keyword evidence="5" id="KW-0378">Hydrolase</keyword>
<keyword evidence="3" id="KW-0479">Metal-binding</keyword>
<evidence type="ECO:0000256" key="4">
    <source>
        <dbReference type="ARBA" id="ARBA00022729"/>
    </source>
</evidence>
<keyword evidence="4 7" id="KW-0732">Signal</keyword>
<dbReference type="Proteomes" id="UP001500016">
    <property type="component" value="Unassembled WGS sequence"/>
</dbReference>
<evidence type="ECO:0000313" key="10">
    <source>
        <dbReference type="Proteomes" id="UP001500016"/>
    </source>
</evidence>
<dbReference type="PANTHER" id="PTHR12147:SF26">
    <property type="entry name" value="PEPTIDASE M28 DOMAIN-CONTAINING PROTEIN"/>
    <property type="match status" value="1"/>
</dbReference>
<evidence type="ECO:0000256" key="7">
    <source>
        <dbReference type="SAM" id="SignalP"/>
    </source>
</evidence>
<dbReference type="CDD" id="cd03876">
    <property type="entry name" value="M28_SGAP_like"/>
    <property type="match status" value="1"/>
</dbReference>